<accession>G7YLP0</accession>
<proteinExistence type="predicted"/>
<dbReference type="AlphaFoldDB" id="G7YLP0"/>
<organism evidence="2 3">
    <name type="scientific">Clonorchis sinensis</name>
    <name type="common">Chinese liver fluke</name>
    <dbReference type="NCBI Taxonomy" id="79923"/>
    <lineage>
        <taxon>Eukaryota</taxon>
        <taxon>Metazoa</taxon>
        <taxon>Spiralia</taxon>
        <taxon>Lophotrochozoa</taxon>
        <taxon>Platyhelminthes</taxon>
        <taxon>Trematoda</taxon>
        <taxon>Digenea</taxon>
        <taxon>Opisthorchiida</taxon>
        <taxon>Opisthorchiata</taxon>
        <taxon>Opisthorchiidae</taxon>
        <taxon>Clonorchis</taxon>
    </lineage>
</organism>
<reference key="2">
    <citation type="submission" date="2011-10" db="EMBL/GenBank/DDBJ databases">
        <title>The genome and transcriptome sequence of Clonorchis sinensis provide insights into the carcinogenic liver fluke.</title>
        <authorList>
            <person name="Wang X."/>
            <person name="Huang Y."/>
            <person name="Chen W."/>
            <person name="Liu H."/>
            <person name="Guo L."/>
            <person name="Chen Y."/>
            <person name="Luo F."/>
            <person name="Zhou W."/>
            <person name="Sun J."/>
            <person name="Mao Q."/>
            <person name="Liang P."/>
            <person name="Zhou C."/>
            <person name="Tian Y."/>
            <person name="Men J."/>
            <person name="Lv X."/>
            <person name="Huang L."/>
            <person name="Zhou J."/>
            <person name="Hu Y."/>
            <person name="Li R."/>
            <person name="Zhang F."/>
            <person name="Lei H."/>
            <person name="Li X."/>
            <person name="Hu X."/>
            <person name="Liang C."/>
            <person name="Xu J."/>
            <person name="Wu Z."/>
            <person name="Yu X."/>
        </authorList>
    </citation>
    <scope>NUCLEOTIDE SEQUENCE</scope>
    <source>
        <strain>Henan</strain>
    </source>
</reference>
<evidence type="ECO:0000313" key="2">
    <source>
        <dbReference type="EMBL" id="GAA53871.1"/>
    </source>
</evidence>
<feature type="non-terminal residue" evidence="2">
    <location>
        <position position="1"/>
    </location>
</feature>
<sequence length="116" mass="13127">YHLKKTFAIKYDPTGRLNSNLTASIMNSAVIKVRFDKFSQRIFNGPTISGRSFEDWSFEDGLCSEIELNSRQARSQTLVQDYKGLKTWFFKKISGPIAPTAKNDDTIRGDDGRGDV</sequence>
<dbReference type="EMBL" id="DF143623">
    <property type="protein sequence ID" value="GAA53871.1"/>
    <property type="molecule type" value="Genomic_DNA"/>
</dbReference>
<dbReference type="Proteomes" id="UP000008909">
    <property type="component" value="Unassembled WGS sequence"/>
</dbReference>
<gene>
    <name evidence="2" type="ORF">CLF_111451</name>
</gene>
<evidence type="ECO:0000313" key="3">
    <source>
        <dbReference type="Proteomes" id="UP000008909"/>
    </source>
</evidence>
<name>G7YLP0_CLOSI</name>
<protein>
    <submittedName>
        <fullName evidence="2">Uncharacterized protein</fullName>
    </submittedName>
</protein>
<feature type="region of interest" description="Disordered" evidence="1">
    <location>
        <begin position="97"/>
        <end position="116"/>
    </location>
</feature>
<feature type="compositionally biased region" description="Basic and acidic residues" evidence="1">
    <location>
        <begin position="102"/>
        <end position="116"/>
    </location>
</feature>
<reference evidence="2" key="1">
    <citation type="journal article" date="2011" name="Genome Biol.">
        <title>The draft genome of the carcinogenic human liver fluke Clonorchis sinensis.</title>
        <authorList>
            <person name="Wang X."/>
            <person name="Chen W."/>
            <person name="Huang Y."/>
            <person name="Sun J."/>
            <person name="Men J."/>
            <person name="Liu H."/>
            <person name="Luo F."/>
            <person name="Guo L."/>
            <person name="Lv X."/>
            <person name="Deng C."/>
            <person name="Zhou C."/>
            <person name="Fan Y."/>
            <person name="Li X."/>
            <person name="Huang L."/>
            <person name="Hu Y."/>
            <person name="Liang C."/>
            <person name="Hu X."/>
            <person name="Xu J."/>
            <person name="Yu X."/>
        </authorList>
    </citation>
    <scope>NUCLEOTIDE SEQUENCE [LARGE SCALE GENOMIC DNA]</scope>
    <source>
        <strain evidence="2">Henan</strain>
    </source>
</reference>
<keyword evidence="3" id="KW-1185">Reference proteome</keyword>
<evidence type="ECO:0000256" key="1">
    <source>
        <dbReference type="SAM" id="MobiDB-lite"/>
    </source>
</evidence>